<keyword evidence="5" id="KW-0540">Nuclease</keyword>
<proteinExistence type="predicted"/>
<dbReference type="GO" id="GO:0004519">
    <property type="term" value="F:endonuclease activity"/>
    <property type="evidence" value="ECO:0007669"/>
    <property type="project" value="UniProtKB-KW"/>
</dbReference>
<dbReference type="RefSeq" id="WP_380075731.1">
    <property type="nucleotide sequence ID" value="NZ_JBHRZF010000019.1"/>
</dbReference>
<dbReference type="CDD" id="cd10283">
    <property type="entry name" value="MnuA_DNase1-like"/>
    <property type="match status" value="1"/>
</dbReference>
<dbReference type="EMBL" id="JBHRZF010000019">
    <property type="protein sequence ID" value="MFC3859570.1"/>
    <property type="molecule type" value="Genomic_DNA"/>
</dbReference>
<evidence type="ECO:0000313" key="5">
    <source>
        <dbReference type="EMBL" id="MFC3859570.1"/>
    </source>
</evidence>
<dbReference type="PROSITE" id="PS51257">
    <property type="entry name" value="PROKAR_LIPOPROTEIN"/>
    <property type="match status" value="1"/>
</dbReference>
<dbReference type="Pfam" id="PF03372">
    <property type="entry name" value="Exo_endo_phos"/>
    <property type="match status" value="1"/>
</dbReference>
<dbReference type="SUPFAM" id="SSF49299">
    <property type="entry name" value="PKD domain"/>
    <property type="match status" value="1"/>
</dbReference>
<dbReference type="Pfam" id="PF00801">
    <property type="entry name" value="PKD"/>
    <property type="match status" value="1"/>
</dbReference>
<dbReference type="NCBIfam" id="NF033681">
    <property type="entry name" value="ExeM_NucH_DNase"/>
    <property type="match status" value="1"/>
</dbReference>
<feature type="domain" description="LTD" evidence="4">
    <location>
        <begin position="873"/>
        <end position="1006"/>
    </location>
</feature>
<gene>
    <name evidence="5" type="ORF">ACFOPQ_02135</name>
</gene>
<dbReference type="SUPFAM" id="SSF56219">
    <property type="entry name" value="DNase I-like"/>
    <property type="match status" value="1"/>
</dbReference>
<dbReference type="PROSITE" id="PS51841">
    <property type="entry name" value="LTD"/>
    <property type="match status" value="1"/>
</dbReference>
<dbReference type="Gene3D" id="3.60.10.10">
    <property type="entry name" value="Endonuclease/exonuclease/phosphatase"/>
    <property type="match status" value="1"/>
</dbReference>
<keyword evidence="2" id="KW-0732">Signal</keyword>
<dbReference type="InterPro" id="IPR036415">
    <property type="entry name" value="Lamin_tail_dom_sf"/>
</dbReference>
<reference evidence="6" key="1">
    <citation type="journal article" date="2019" name="Int. J. Syst. Evol. Microbiol.">
        <title>The Global Catalogue of Microorganisms (GCM) 10K type strain sequencing project: providing services to taxonomists for standard genome sequencing and annotation.</title>
        <authorList>
            <consortium name="The Broad Institute Genomics Platform"/>
            <consortium name="The Broad Institute Genome Sequencing Center for Infectious Disease"/>
            <person name="Wu L."/>
            <person name="Ma J."/>
        </authorList>
    </citation>
    <scope>NUCLEOTIDE SEQUENCE [LARGE SCALE GENOMIC DNA]</scope>
    <source>
        <strain evidence="6">CCTCC AB 2013263</strain>
    </source>
</reference>
<feature type="chain" id="PRO_5046988714" evidence="2">
    <location>
        <begin position="23"/>
        <end position="1050"/>
    </location>
</feature>
<dbReference type="Proteomes" id="UP001595748">
    <property type="component" value="Unassembled WGS sequence"/>
</dbReference>
<organism evidence="5 6">
    <name type="scientific">Deinococcus antarcticus</name>
    <dbReference type="NCBI Taxonomy" id="1298767"/>
    <lineage>
        <taxon>Bacteria</taxon>
        <taxon>Thermotogati</taxon>
        <taxon>Deinococcota</taxon>
        <taxon>Deinococci</taxon>
        <taxon>Deinococcales</taxon>
        <taxon>Deinococcaceae</taxon>
        <taxon>Deinococcus</taxon>
    </lineage>
</organism>
<dbReference type="PROSITE" id="PS50093">
    <property type="entry name" value="PKD"/>
    <property type="match status" value="1"/>
</dbReference>
<dbReference type="PANTHER" id="PTHR42834:SF1">
    <property type="entry name" value="ENDONUCLEASE_EXONUCLEASE_PHOSPHATASE FAMILY PROTEIN (AFU_ORTHOLOGUE AFUA_3G09210)"/>
    <property type="match status" value="1"/>
</dbReference>
<sequence length="1050" mass="108860">MRLKHVLLLSGSLLLASCGMQAVPSTPAQAAQTQASAATAVQSTVSSGPSLQTLSVKADSLTVGVPDGATYVTFTLQGNKLPDGQVFQALLKDGQASIDLTGLPKGDPKYTVTVRAYDVPGGVVLYTATTEVNLSSGKVTAPLKFERVKADVTVTASPVLPETTTLTARLGDTTQDMTITAETASTVFKGVATAAGQTVTVTGTASDGQVTQTGTATFNHTEGGSKVNVTLTTVAHCPVSPSPVTAIGAIQGSGDTSPLLNQVVTVRGIVTGDFQAGLRGFFVQARDGGDGDPATSDGVFVYTGTAPQAVKVGDLVQFTGTVKEFYNSTQVDTLTAFTTCASGLSVKPVELKAPFTDLERYEGMSITIPETLTVTDNYGYGRYGELGLSSGGRLFNPTNGNVTTTAEQNAARKIVLDDGNSTQNPANLPYLNSAGTRRTGDTVAGLTGVLHYANNVFKVEPTAAPTFTDANPRSAAPHDVGGTLKVAGANVLNYFTTFGPNDRGANSTFEFQRQQTKIVNALKGLDANIVTLMEVQNNGDTALQSLVTALNAAYGSEVYRAVQTGTVGTDAIKVAIIYKPARVTPIGSAVVDGNTDGIYSRPPVAQTFQDKTTGGVLTVIANHLKSKGSCPTSGDIDTGEGCWNTLRTQQAVKLLAFVDRLKTSTGDQDVLLMGDFNAYGQEKPIQTIVAGGFVSENLRIPAEERYSYQFGGQFGYLDHALASTNLDRQVTGVTEWHINADEPTLADYNVEYKNLPECKTSVCTSPDLWQNNPYRASDHDPVLIGLNLDRDEVRAALSVTLSGADSVSAGQPYTLTAAPSEASSTLSVNWGDCTTDTLTGSTGTHTYASAGTFNVTVTASAGGQTATAQKTVTVTGVTTPTTGSLVISEVYGGGGNSGATLTHDFIELFNAGSAPVSLAGYSVQYASSSNLTNPFTGVTILGNVTLAPGQYYLVQEARGTGGTTALPTPDATGTIAMSGSAGQVALVEGTTAISNKDDARIRDYVAFSNLTSTTSAARSTPCTDTNQPTDFTAGTPTPQNTSSPISVCVK</sequence>
<dbReference type="InterPro" id="IPR005135">
    <property type="entry name" value="Endo/exonuclease/phosphatase"/>
</dbReference>
<keyword evidence="5" id="KW-0378">Hydrolase</keyword>
<dbReference type="InterPro" id="IPR013783">
    <property type="entry name" value="Ig-like_fold"/>
</dbReference>
<dbReference type="InterPro" id="IPR047971">
    <property type="entry name" value="ExeM-like"/>
</dbReference>
<dbReference type="InterPro" id="IPR001322">
    <property type="entry name" value="Lamin_tail_dom"/>
</dbReference>
<evidence type="ECO:0000259" key="4">
    <source>
        <dbReference type="PROSITE" id="PS51841"/>
    </source>
</evidence>
<evidence type="ECO:0000256" key="2">
    <source>
        <dbReference type="SAM" id="SignalP"/>
    </source>
</evidence>
<dbReference type="Pfam" id="PF00932">
    <property type="entry name" value="LTD"/>
    <property type="match status" value="1"/>
</dbReference>
<dbReference type="InterPro" id="IPR036691">
    <property type="entry name" value="Endo/exonu/phosph_ase_sf"/>
</dbReference>
<dbReference type="Gene3D" id="2.60.40.10">
    <property type="entry name" value="Immunoglobulins"/>
    <property type="match status" value="1"/>
</dbReference>
<evidence type="ECO:0000313" key="6">
    <source>
        <dbReference type="Proteomes" id="UP001595748"/>
    </source>
</evidence>
<evidence type="ECO:0000256" key="1">
    <source>
        <dbReference type="SAM" id="MobiDB-lite"/>
    </source>
</evidence>
<evidence type="ECO:0000259" key="3">
    <source>
        <dbReference type="PROSITE" id="PS50093"/>
    </source>
</evidence>
<comment type="caution">
    <text evidence="5">The sequence shown here is derived from an EMBL/GenBank/DDBJ whole genome shotgun (WGS) entry which is preliminary data.</text>
</comment>
<dbReference type="InterPro" id="IPR022409">
    <property type="entry name" value="PKD/Chitinase_dom"/>
</dbReference>
<dbReference type="CDD" id="cd00146">
    <property type="entry name" value="PKD"/>
    <property type="match status" value="1"/>
</dbReference>
<dbReference type="CDD" id="cd04486">
    <property type="entry name" value="YhcR_OBF_like"/>
    <property type="match status" value="1"/>
</dbReference>
<dbReference type="PANTHER" id="PTHR42834">
    <property type="entry name" value="ENDONUCLEASE/EXONUCLEASE/PHOSPHATASE FAMILY PROTEIN (AFU_ORTHOLOGUE AFUA_3G09210)"/>
    <property type="match status" value="1"/>
</dbReference>
<feature type="region of interest" description="Disordered" evidence="1">
    <location>
        <begin position="1015"/>
        <end position="1050"/>
    </location>
</feature>
<keyword evidence="5" id="KW-0255">Endonuclease</keyword>
<feature type="signal peptide" evidence="2">
    <location>
        <begin position="1"/>
        <end position="22"/>
    </location>
</feature>
<accession>A0ABV8A5M4</accession>
<protein>
    <submittedName>
        <fullName evidence="5">ExeM/NucH family extracellular endonuclease</fullName>
    </submittedName>
</protein>
<dbReference type="SMART" id="SM00089">
    <property type="entry name" value="PKD"/>
    <property type="match status" value="1"/>
</dbReference>
<dbReference type="InterPro" id="IPR000601">
    <property type="entry name" value="PKD_dom"/>
</dbReference>
<keyword evidence="6" id="KW-1185">Reference proteome</keyword>
<name>A0ABV8A5M4_9DEIO</name>
<dbReference type="InterPro" id="IPR035986">
    <property type="entry name" value="PKD_dom_sf"/>
</dbReference>
<feature type="domain" description="PKD" evidence="3">
    <location>
        <begin position="796"/>
        <end position="875"/>
    </location>
</feature>
<dbReference type="SUPFAM" id="SSF74853">
    <property type="entry name" value="Lamin A/C globular tail domain"/>
    <property type="match status" value="1"/>
</dbReference>